<protein>
    <recommendedName>
        <fullName evidence="2">Phosphoribulokinase/uridine kinase domain-containing protein</fullName>
    </recommendedName>
</protein>
<organism evidence="3 4">
    <name type="scientific">Lodderomyces elongisporus (strain ATCC 11503 / CBS 2605 / JCM 1781 / NBRC 1676 / NRRL YB-4239)</name>
    <name type="common">Yeast</name>
    <name type="synonym">Saccharomyces elongisporus</name>
    <dbReference type="NCBI Taxonomy" id="379508"/>
    <lineage>
        <taxon>Eukaryota</taxon>
        <taxon>Fungi</taxon>
        <taxon>Dikarya</taxon>
        <taxon>Ascomycota</taxon>
        <taxon>Saccharomycotina</taxon>
        <taxon>Pichiomycetes</taxon>
        <taxon>Debaryomycetaceae</taxon>
        <taxon>Candida/Lodderomyces clade</taxon>
        <taxon>Lodderomyces</taxon>
    </lineage>
</organism>
<accession>A5DWJ0</accession>
<dbReference type="AlphaFoldDB" id="A5DWJ0"/>
<feature type="domain" description="Phosphoribulokinase/uridine kinase" evidence="2">
    <location>
        <begin position="161"/>
        <end position="251"/>
    </location>
</feature>
<name>A5DWJ0_LODEL</name>
<feature type="compositionally biased region" description="Low complexity" evidence="1">
    <location>
        <begin position="124"/>
        <end position="137"/>
    </location>
</feature>
<reference evidence="3 4" key="1">
    <citation type="journal article" date="2009" name="Nature">
        <title>Evolution of pathogenicity and sexual reproduction in eight Candida genomes.</title>
        <authorList>
            <person name="Butler G."/>
            <person name="Rasmussen M.D."/>
            <person name="Lin M.F."/>
            <person name="Santos M.A."/>
            <person name="Sakthikumar S."/>
            <person name="Munro C.A."/>
            <person name="Rheinbay E."/>
            <person name="Grabherr M."/>
            <person name="Forche A."/>
            <person name="Reedy J.L."/>
            <person name="Agrafioti I."/>
            <person name="Arnaud M.B."/>
            <person name="Bates S."/>
            <person name="Brown A.J."/>
            <person name="Brunke S."/>
            <person name="Costanzo M.C."/>
            <person name="Fitzpatrick D.A."/>
            <person name="de Groot P.W."/>
            <person name="Harris D."/>
            <person name="Hoyer L.L."/>
            <person name="Hube B."/>
            <person name="Klis F.M."/>
            <person name="Kodira C."/>
            <person name="Lennard N."/>
            <person name="Logue M.E."/>
            <person name="Martin R."/>
            <person name="Neiman A.M."/>
            <person name="Nikolaou E."/>
            <person name="Quail M.A."/>
            <person name="Quinn J."/>
            <person name="Santos M.C."/>
            <person name="Schmitzberger F.F."/>
            <person name="Sherlock G."/>
            <person name="Shah P."/>
            <person name="Silverstein K.A."/>
            <person name="Skrzypek M.S."/>
            <person name="Soll D."/>
            <person name="Staggs R."/>
            <person name="Stansfield I."/>
            <person name="Stumpf M.P."/>
            <person name="Sudbery P.E."/>
            <person name="Srikantha T."/>
            <person name="Zeng Q."/>
            <person name="Berman J."/>
            <person name="Berriman M."/>
            <person name="Heitman J."/>
            <person name="Gow N.A."/>
            <person name="Lorenz M.C."/>
            <person name="Birren B.W."/>
            <person name="Kellis M."/>
            <person name="Cuomo C.A."/>
        </authorList>
    </citation>
    <scope>NUCLEOTIDE SEQUENCE [LARGE SCALE GENOMIC DNA]</scope>
    <source>
        <strain evidence="4">ATCC 11503 / BCRC 21390 / CBS 2605 / JCM 1781 / NBRC 1676 / NRRL YB-4239</strain>
    </source>
</reference>
<dbReference type="GeneID" id="5234059"/>
<dbReference type="Proteomes" id="UP000001996">
    <property type="component" value="Unassembled WGS sequence"/>
</dbReference>
<dbReference type="OMA" id="EPICINI"/>
<dbReference type="OrthoDB" id="738517at2759"/>
<dbReference type="InParanoid" id="A5DWJ0"/>
<evidence type="ECO:0000256" key="1">
    <source>
        <dbReference type="SAM" id="MobiDB-lite"/>
    </source>
</evidence>
<dbReference type="InterPro" id="IPR006083">
    <property type="entry name" value="PRK/URK"/>
</dbReference>
<dbReference type="STRING" id="379508.A5DWJ0"/>
<dbReference type="RefSeq" id="XP_001526898.1">
    <property type="nucleotide sequence ID" value="XM_001526848.1"/>
</dbReference>
<dbReference type="SUPFAM" id="SSF52540">
    <property type="entry name" value="P-loop containing nucleoside triphosphate hydrolases"/>
    <property type="match status" value="1"/>
</dbReference>
<gene>
    <name evidence="3" type="ORF">LELG_01726</name>
</gene>
<evidence type="ECO:0000313" key="4">
    <source>
        <dbReference type="Proteomes" id="UP000001996"/>
    </source>
</evidence>
<evidence type="ECO:0000259" key="2">
    <source>
        <dbReference type="Pfam" id="PF00485"/>
    </source>
</evidence>
<dbReference type="VEuPathDB" id="FungiDB:LELG_01726"/>
<dbReference type="eggNOG" id="KOG4203">
    <property type="taxonomic scope" value="Eukaryota"/>
</dbReference>
<dbReference type="PANTHER" id="PTHR10285">
    <property type="entry name" value="URIDINE KINASE"/>
    <property type="match status" value="1"/>
</dbReference>
<dbReference type="InterPro" id="IPR027417">
    <property type="entry name" value="P-loop_NTPase"/>
</dbReference>
<dbReference type="GO" id="GO:0005524">
    <property type="term" value="F:ATP binding"/>
    <property type="evidence" value="ECO:0007669"/>
    <property type="project" value="InterPro"/>
</dbReference>
<dbReference type="KEGG" id="lel:PVL30_001699"/>
<dbReference type="Pfam" id="PF00485">
    <property type="entry name" value="PRK"/>
    <property type="match status" value="1"/>
</dbReference>
<sequence>MHTGGYQPVIVLLGGGHAAGKSTTARAIKDELLSVLPEGSAEVRIVDMSEYADQAGSSIDTSQFISSKSTAITVSKRGKGKDGNDVEDEHNYPILKPSRFNFQKLKIDLNECIKKAKEPPMPLSSSPSKAASTSGSTSGSTFGSTSLATASACSSSSSSSSSSSQPQQIIIVHGLYALYDKELRDMAQIKVFIDSDADTRLIRWIKRDVLGTKSNTLEEVINTYLLGARIEMSDYIVPTKEFADIVMPRGAEPNAVRLVIDGILLHKGEKLTSISAHRQSFSDSHLRPSRFFEKERFDVQKNKFYQLN</sequence>
<dbReference type="Gene3D" id="3.40.50.300">
    <property type="entry name" value="P-loop containing nucleotide triphosphate hydrolases"/>
    <property type="match status" value="1"/>
</dbReference>
<dbReference type="CDD" id="cd02019">
    <property type="entry name" value="NK"/>
    <property type="match status" value="1"/>
</dbReference>
<feature type="region of interest" description="Disordered" evidence="1">
    <location>
        <begin position="117"/>
        <end position="137"/>
    </location>
</feature>
<proteinExistence type="predicted"/>
<keyword evidence="4" id="KW-1185">Reference proteome</keyword>
<evidence type="ECO:0000313" key="3">
    <source>
        <dbReference type="EMBL" id="EDK43548.1"/>
    </source>
</evidence>
<dbReference type="HOGENOM" id="CLU_021278_1_0_1"/>
<dbReference type="GO" id="GO:0016301">
    <property type="term" value="F:kinase activity"/>
    <property type="evidence" value="ECO:0007669"/>
    <property type="project" value="InterPro"/>
</dbReference>
<dbReference type="EMBL" id="CH981525">
    <property type="protein sequence ID" value="EDK43548.1"/>
    <property type="molecule type" value="Genomic_DNA"/>
</dbReference>